<gene>
    <name evidence="3" type="ORF">TVAG_199030</name>
</gene>
<dbReference type="eggNOG" id="KOG3092">
    <property type="taxonomic scope" value="Eukaryota"/>
</dbReference>
<dbReference type="FunFam" id="2.20.25.20:FF:000001">
    <property type="entry name" value="Casein kinase II subunit beta"/>
    <property type="match status" value="1"/>
</dbReference>
<reference evidence="3" key="2">
    <citation type="journal article" date="2007" name="Science">
        <title>Draft genome sequence of the sexually transmitted pathogen Trichomonas vaginalis.</title>
        <authorList>
            <person name="Carlton J.M."/>
            <person name="Hirt R.P."/>
            <person name="Silva J.C."/>
            <person name="Delcher A.L."/>
            <person name="Schatz M."/>
            <person name="Zhao Q."/>
            <person name="Wortman J.R."/>
            <person name="Bidwell S.L."/>
            <person name="Alsmark U.C.M."/>
            <person name="Besteiro S."/>
            <person name="Sicheritz-Ponten T."/>
            <person name="Noel C.J."/>
            <person name="Dacks J.B."/>
            <person name="Foster P.G."/>
            <person name="Simillion C."/>
            <person name="Van de Peer Y."/>
            <person name="Miranda-Saavedra D."/>
            <person name="Barton G.J."/>
            <person name="Westrop G.D."/>
            <person name="Mueller S."/>
            <person name="Dessi D."/>
            <person name="Fiori P.L."/>
            <person name="Ren Q."/>
            <person name="Paulsen I."/>
            <person name="Zhang H."/>
            <person name="Bastida-Corcuera F.D."/>
            <person name="Simoes-Barbosa A."/>
            <person name="Brown M.T."/>
            <person name="Hayes R.D."/>
            <person name="Mukherjee M."/>
            <person name="Okumura C.Y."/>
            <person name="Schneider R."/>
            <person name="Smith A.J."/>
            <person name="Vanacova S."/>
            <person name="Villalvazo M."/>
            <person name="Haas B.J."/>
            <person name="Pertea M."/>
            <person name="Feldblyum T.V."/>
            <person name="Utterback T.R."/>
            <person name="Shu C.L."/>
            <person name="Osoegawa K."/>
            <person name="de Jong P.J."/>
            <person name="Hrdy I."/>
            <person name="Horvathova L."/>
            <person name="Zubacova Z."/>
            <person name="Dolezal P."/>
            <person name="Malik S.B."/>
            <person name="Logsdon J.M. Jr."/>
            <person name="Henze K."/>
            <person name="Gupta A."/>
            <person name="Wang C.C."/>
            <person name="Dunne R.L."/>
            <person name="Upcroft J.A."/>
            <person name="Upcroft P."/>
            <person name="White O."/>
            <person name="Salzberg S.L."/>
            <person name="Tang P."/>
            <person name="Chiu C.-H."/>
            <person name="Lee Y.-S."/>
            <person name="Embley T.M."/>
            <person name="Coombs G.H."/>
            <person name="Mottram J.C."/>
            <person name="Tachezy J."/>
            <person name="Fraser-Liggett C.M."/>
            <person name="Johnson P.J."/>
        </authorList>
    </citation>
    <scope>NUCLEOTIDE SEQUENCE [LARGE SCALE GENOMIC DNA]</scope>
    <source>
        <strain evidence="3">G3</strain>
    </source>
</reference>
<dbReference type="SMR" id="A2DDT8"/>
<dbReference type="VEuPathDB" id="TrichDB:TVAG_199030"/>
<dbReference type="EMBL" id="DS113190">
    <property type="protein sequence ID" value="EAY21464.1"/>
    <property type="molecule type" value="Genomic_DNA"/>
</dbReference>
<dbReference type="KEGG" id="tva:5467012"/>
<dbReference type="OrthoDB" id="2275560at2759"/>
<dbReference type="GO" id="GO:0005737">
    <property type="term" value="C:cytoplasm"/>
    <property type="evidence" value="ECO:0000318"/>
    <property type="project" value="GO_Central"/>
</dbReference>
<sequence>MYVYEDFICETPNEDTVTTYSSEKQSVYNWVKKYCENNPWLISVNQAYINDGFNLYGLSEIINNYSAALNVIKDKPPKSGTENIDEINKDAIDLYHLIHQRFLLTIGSVQQMQEKYNACVYGQCPRVNCHHSRLLPIGISPKCNYSTVKLYCFSCNDVYDAPSNIKYDGAAFGPYFPQFFKQACTFNSNKTTNKNSELTYMGIPLESNDYMNRAAYIHGNLDQEVKN</sequence>
<dbReference type="Gene3D" id="2.20.25.20">
    <property type="match status" value="1"/>
</dbReference>
<dbReference type="Gene3D" id="1.10.1820.10">
    <property type="entry name" value="protein kinase ck2 holoenzyme, chain C, domain 1"/>
    <property type="match status" value="1"/>
</dbReference>
<dbReference type="InterPro" id="IPR035991">
    <property type="entry name" value="Casein_kinase_II_beta-like"/>
</dbReference>
<keyword evidence="4" id="KW-1185">Reference proteome</keyword>
<name>A2DDT8_TRIV3</name>
<evidence type="ECO:0000313" key="4">
    <source>
        <dbReference type="Proteomes" id="UP000001542"/>
    </source>
</evidence>
<dbReference type="SMART" id="SM01085">
    <property type="entry name" value="CK_II_beta"/>
    <property type="match status" value="1"/>
</dbReference>
<dbReference type="Proteomes" id="UP000001542">
    <property type="component" value="Unassembled WGS sequence"/>
</dbReference>
<dbReference type="GO" id="GO:0005956">
    <property type="term" value="C:protein kinase CK2 complex"/>
    <property type="evidence" value="ECO:0000318"/>
    <property type="project" value="GO_Central"/>
</dbReference>
<accession>A2DDT8</accession>
<dbReference type="STRING" id="5722.A2DDT8"/>
<dbReference type="RefSeq" id="XP_001582450.1">
    <property type="nucleotide sequence ID" value="XM_001582400.1"/>
</dbReference>
<dbReference type="SUPFAM" id="SSF57798">
    <property type="entry name" value="Casein kinase II beta subunit"/>
    <property type="match status" value="1"/>
</dbReference>
<comment type="similarity">
    <text evidence="1 2">Belongs to the casein kinase 2 subunit beta family.</text>
</comment>
<dbReference type="InParanoid" id="A2DDT8"/>
<dbReference type="PANTHER" id="PTHR11740">
    <property type="entry name" value="CASEIN KINASE II SUBUNIT BETA"/>
    <property type="match status" value="1"/>
</dbReference>
<dbReference type="AlphaFoldDB" id="A2DDT8"/>
<dbReference type="Pfam" id="PF01214">
    <property type="entry name" value="CK_II_beta"/>
    <property type="match status" value="1"/>
</dbReference>
<dbReference type="FunFam" id="1.10.1820.10:FF:000006">
    <property type="entry name" value="Casein kinase II subunit beta"/>
    <property type="match status" value="1"/>
</dbReference>
<dbReference type="InterPro" id="IPR000704">
    <property type="entry name" value="Casein_kinase_II_reg-sub"/>
</dbReference>
<proteinExistence type="inferred from homology"/>
<dbReference type="PANTHER" id="PTHR11740:SF0">
    <property type="entry name" value="CASEIN KINASE II SUBUNIT BETA"/>
    <property type="match status" value="1"/>
</dbReference>
<evidence type="ECO:0000256" key="1">
    <source>
        <dbReference type="ARBA" id="ARBA00006941"/>
    </source>
</evidence>
<reference evidence="3" key="1">
    <citation type="submission" date="2006-10" db="EMBL/GenBank/DDBJ databases">
        <authorList>
            <person name="Amadeo P."/>
            <person name="Zhao Q."/>
            <person name="Wortman J."/>
            <person name="Fraser-Liggett C."/>
            <person name="Carlton J."/>
        </authorList>
    </citation>
    <scope>NUCLEOTIDE SEQUENCE</scope>
    <source>
        <strain evidence="3">G3</strain>
    </source>
</reference>
<comment type="subunit">
    <text evidence="2">Tetramer of two alpha and two beta subunits.</text>
</comment>
<dbReference type="GO" id="GO:0019887">
    <property type="term" value="F:protein kinase regulator activity"/>
    <property type="evidence" value="ECO:0000318"/>
    <property type="project" value="GO_Central"/>
</dbReference>
<dbReference type="PRINTS" id="PR00472">
    <property type="entry name" value="CASNKINASEII"/>
</dbReference>
<evidence type="ECO:0000313" key="3">
    <source>
        <dbReference type="EMBL" id="EAY21464.1"/>
    </source>
</evidence>
<evidence type="ECO:0000256" key="2">
    <source>
        <dbReference type="RuleBase" id="RU361268"/>
    </source>
</evidence>
<dbReference type="VEuPathDB" id="TrichDB:TVAGG3_0999530"/>
<organism evidence="3 4">
    <name type="scientific">Trichomonas vaginalis (strain ATCC PRA-98 / G3)</name>
    <dbReference type="NCBI Taxonomy" id="412133"/>
    <lineage>
        <taxon>Eukaryota</taxon>
        <taxon>Metamonada</taxon>
        <taxon>Parabasalia</taxon>
        <taxon>Trichomonadida</taxon>
        <taxon>Trichomonadidae</taxon>
        <taxon>Trichomonas</taxon>
    </lineage>
</organism>
<protein>
    <recommendedName>
        <fullName evidence="2">Casein kinase II subunit beta</fullName>
        <shortName evidence="2">CK II beta</shortName>
    </recommendedName>
</protein>
<dbReference type="InterPro" id="IPR016149">
    <property type="entry name" value="Casein_kin_II_reg-sub_N"/>
</dbReference>